<evidence type="ECO:0000313" key="7">
    <source>
        <dbReference type="EMBL" id="AYR04775.1"/>
    </source>
</evidence>
<feature type="region of interest" description="Disordered" evidence="6">
    <location>
        <begin position="53"/>
        <end position="74"/>
    </location>
</feature>
<dbReference type="InterPro" id="IPR031825">
    <property type="entry name" value="RXLR"/>
</dbReference>
<evidence type="ECO:0000256" key="3">
    <source>
        <dbReference type="ARBA" id="ARBA00022525"/>
    </source>
</evidence>
<organism evidence="7">
    <name type="scientific">Phytophthora cajani</name>
    <dbReference type="NCBI Taxonomy" id="129349"/>
    <lineage>
        <taxon>Eukaryota</taxon>
        <taxon>Sar</taxon>
        <taxon>Stramenopiles</taxon>
        <taxon>Oomycota</taxon>
        <taxon>Peronosporomycetes</taxon>
        <taxon>Peronosporales</taxon>
        <taxon>Peronosporaceae</taxon>
        <taxon>Phytophthora</taxon>
    </lineage>
</organism>
<dbReference type="GO" id="GO:0005576">
    <property type="term" value="C:extracellular region"/>
    <property type="evidence" value="ECO:0007669"/>
    <property type="project" value="UniProtKB-SubCell"/>
</dbReference>
<protein>
    <recommendedName>
        <fullName evidence="5">RxLR effector protein</fullName>
    </recommendedName>
</protein>
<dbReference type="EMBL" id="MH450047">
    <property type="protein sequence ID" value="AYR04775.1"/>
    <property type="molecule type" value="mRNA"/>
</dbReference>
<name>A0A3G3MDF0_9STRA</name>
<evidence type="ECO:0000256" key="5">
    <source>
        <dbReference type="RuleBase" id="RU367124"/>
    </source>
</evidence>
<feature type="chain" id="PRO_5028525317" description="RxLR effector protein" evidence="5">
    <location>
        <begin position="21"/>
        <end position="325"/>
    </location>
</feature>
<feature type="signal peptide" evidence="5">
    <location>
        <begin position="1"/>
        <end position="20"/>
    </location>
</feature>
<dbReference type="AlphaFoldDB" id="A0A3G3MDF0"/>
<evidence type="ECO:0000256" key="1">
    <source>
        <dbReference type="ARBA" id="ARBA00004613"/>
    </source>
</evidence>
<comment type="subcellular location">
    <subcellularLocation>
        <location evidence="1 5">Secreted</location>
    </subcellularLocation>
</comment>
<reference evidence="7" key="2">
    <citation type="submission" date="2018-06" db="EMBL/GenBank/DDBJ databases">
        <authorList>
            <person name="Ying Z."/>
        </authorList>
    </citation>
    <scope>NUCLEOTIDE SEQUENCE</scope>
</reference>
<feature type="compositionally biased region" description="Acidic residues" evidence="6">
    <location>
        <begin position="57"/>
        <end position="73"/>
    </location>
</feature>
<reference evidence="7" key="1">
    <citation type="journal article" date="2018" name="Front. Plant Sci.">
        <title>Functional Analysis of PsAvr3c Effector Family From Phytophthora Provides Probes to Dissect SKRP Mediated Plant Susceptibility.</title>
        <authorList>
            <person name="Zhang Y."/>
            <person name="Huang J."/>
            <person name="Ochola S.O."/>
            <person name="Dong S."/>
        </authorList>
    </citation>
    <scope>NUCLEOTIDE SEQUENCE</scope>
</reference>
<proteinExistence type="evidence at transcript level"/>
<sequence>MRVCSVLLVAAAAVIAVSNAADLSTTQLVYPRGVSAIAEVPVVDAAKRFLRSHQTAEEADEDSDDAQEEDESEERVLNLNLVDDAVAKFKDVAKHKYDLKVDDLLSPYYLNAAESDSGIMKILFQRWSVAPAEVRKTAIQQLAAKGEKWAGLIKAWNQYEAKAATGFPAPAKIAKTADDLLPKTLVAKANGGDLDVQQKLFKTWIDAAPRIRQDAIEKLKEGGNKYRTVLLAWKYSGARYTAGIDELGVPLRTLDDLLPKGALRKAIAGDVREQNALFSQWVAAPRETREAALQILFDVGKGTKDYRTLNNAWRKYLENLGRTLD</sequence>
<dbReference type="Pfam" id="PF16810">
    <property type="entry name" value="RXLR"/>
    <property type="match status" value="1"/>
</dbReference>
<evidence type="ECO:0000256" key="2">
    <source>
        <dbReference type="ARBA" id="ARBA00010400"/>
    </source>
</evidence>
<evidence type="ECO:0000256" key="6">
    <source>
        <dbReference type="SAM" id="MobiDB-lite"/>
    </source>
</evidence>
<evidence type="ECO:0000256" key="4">
    <source>
        <dbReference type="ARBA" id="ARBA00022729"/>
    </source>
</evidence>
<accession>A0A3G3MDF0</accession>
<keyword evidence="4 5" id="KW-0732">Signal</keyword>
<keyword evidence="3 5" id="KW-0964">Secreted</keyword>
<comment type="function">
    <text evidence="5">Effector that suppresses plant defense responses during pathogen infection.</text>
</comment>
<comment type="similarity">
    <text evidence="2 5">Belongs to the RxLR effector family.</text>
</comment>
<comment type="domain">
    <text evidence="5">The RxLR-dEER motif acts to carry the protein into the host cell cytoplasm through binding to cell surface phosphatidylinositol-3-phosphate.</text>
</comment>